<dbReference type="SUPFAM" id="SSF103007">
    <property type="entry name" value="Hypothetical protein TT1725"/>
    <property type="match status" value="1"/>
</dbReference>
<name>A0A3A4NQF8_ABYX5</name>
<reference evidence="1 2" key="1">
    <citation type="journal article" date="2017" name="ISME J.">
        <title>Energy and carbon metabolisms in a deep terrestrial subsurface fluid microbial community.</title>
        <authorList>
            <person name="Momper L."/>
            <person name="Jungbluth S.P."/>
            <person name="Lee M.D."/>
            <person name="Amend J.P."/>
        </authorList>
    </citation>
    <scope>NUCLEOTIDE SEQUENCE [LARGE SCALE GENOMIC DNA]</scope>
    <source>
        <strain evidence="1">SURF_5</strain>
    </source>
</reference>
<dbReference type="InterPro" id="IPR007546">
    <property type="entry name" value="DUF503"/>
</dbReference>
<dbReference type="PANTHER" id="PTHR36441:SF1">
    <property type="entry name" value="DUF503 DOMAIN-CONTAINING PROTEIN"/>
    <property type="match status" value="1"/>
</dbReference>
<comment type="caution">
    <text evidence="1">The sequence shown here is derived from an EMBL/GenBank/DDBJ whole genome shotgun (WGS) entry which is preliminary data.</text>
</comment>
<dbReference type="InterPro" id="IPR036746">
    <property type="entry name" value="TT1725-like_sf"/>
</dbReference>
<evidence type="ECO:0000313" key="1">
    <source>
        <dbReference type="EMBL" id="RJP22813.1"/>
    </source>
</evidence>
<dbReference type="Pfam" id="PF04456">
    <property type="entry name" value="DUF503"/>
    <property type="match status" value="1"/>
</dbReference>
<dbReference type="AlphaFoldDB" id="A0A3A4NQF8"/>
<proteinExistence type="predicted"/>
<sequence length="93" mass="10851">MFVGVLQIDLLLRGNTSLKQKRQTLKSIKDRTRRKFNISVAEVDHHDLWQRAVLAVCCVSNDKIHVNQMLSEVVKFIESNFPIELLDYQIEIL</sequence>
<dbReference type="Gene3D" id="3.30.70.1120">
    <property type="entry name" value="TT1725-like"/>
    <property type="match status" value="1"/>
</dbReference>
<gene>
    <name evidence="1" type="ORF">C4520_07230</name>
</gene>
<dbReference type="PANTHER" id="PTHR36441">
    <property type="entry name" value="HYPOTHETICAL CYTOSOLIC PROTEIN"/>
    <property type="match status" value="1"/>
</dbReference>
<dbReference type="Proteomes" id="UP000265882">
    <property type="component" value="Unassembled WGS sequence"/>
</dbReference>
<dbReference type="EMBL" id="QZKU01000053">
    <property type="protein sequence ID" value="RJP22813.1"/>
    <property type="molecule type" value="Genomic_DNA"/>
</dbReference>
<protein>
    <submittedName>
        <fullName evidence="1">DUF503 domain-containing protein</fullName>
    </submittedName>
</protein>
<accession>A0A3A4NQF8</accession>
<evidence type="ECO:0000313" key="2">
    <source>
        <dbReference type="Proteomes" id="UP000265882"/>
    </source>
</evidence>
<organism evidence="1 2">
    <name type="scientific">Abyssobacteria bacterium (strain SURF_5)</name>
    <dbReference type="NCBI Taxonomy" id="2093360"/>
    <lineage>
        <taxon>Bacteria</taxon>
        <taxon>Pseudomonadati</taxon>
        <taxon>Candidatus Hydrogenedentota</taxon>
        <taxon>Candidatus Abyssobacteria</taxon>
    </lineage>
</organism>